<evidence type="ECO:0000256" key="5">
    <source>
        <dbReference type="ARBA" id="ARBA00022692"/>
    </source>
</evidence>
<keyword evidence="3" id="KW-0813">Transport</keyword>
<gene>
    <name evidence="9" type="ORF">D3218_18275</name>
</gene>
<sequence>MMETLSALLDWLSAGLVTLLMVPLALTLWRMVRGPGYADRFIAVDMLTGIAVAIAALTAGATGRREFLDVAFGIALISFVATCAFAALLERKGGRR</sequence>
<dbReference type="Proteomes" id="UP000265750">
    <property type="component" value="Unassembled WGS sequence"/>
</dbReference>
<evidence type="ECO:0000313" key="9">
    <source>
        <dbReference type="EMBL" id="RIX97739.1"/>
    </source>
</evidence>
<dbReference type="Pfam" id="PF04066">
    <property type="entry name" value="MrpF_PhaF"/>
    <property type="match status" value="1"/>
</dbReference>
<evidence type="ECO:0000256" key="2">
    <source>
        <dbReference type="ARBA" id="ARBA00009212"/>
    </source>
</evidence>
<dbReference type="RefSeq" id="WP_119541517.1">
    <property type="nucleotide sequence ID" value="NZ_QYRN01000013.1"/>
</dbReference>
<evidence type="ECO:0000256" key="4">
    <source>
        <dbReference type="ARBA" id="ARBA00022475"/>
    </source>
</evidence>
<dbReference type="GO" id="GO:0005886">
    <property type="term" value="C:plasma membrane"/>
    <property type="evidence" value="ECO:0007669"/>
    <property type="project" value="UniProtKB-SubCell"/>
</dbReference>
<evidence type="ECO:0000256" key="6">
    <source>
        <dbReference type="ARBA" id="ARBA00022989"/>
    </source>
</evidence>
<keyword evidence="4" id="KW-1003">Cell membrane</keyword>
<keyword evidence="10" id="KW-1185">Reference proteome</keyword>
<comment type="similarity">
    <text evidence="2">Belongs to the CPA3 antiporters (TC 2.A.63) subunit F family.</text>
</comment>
<dbReference type="GO" id="GO:0015385">
    <property type="term" value="F:sodium:proton antiporter activity"/>
    <property type="evidence" value="ECO:0007669"/>
    <property type="project" value="TreeGrafter"/>
</dbReference>
<reference evidence="10" key="1">
    <citation type="submission" date="2018-09" db="EMBL/GenBank/DDBJ databases">
        <authorList>
            <person name="Tuo L."/>
        </authorList>
    </citation>
    <scope>NUCLEOTIDE SEQUENCE [LARGE SCALE GENOMIC DNA]</scope>
    <source>
        <strain evidence="10">M2BS4Y-1</strain>
    </source>
</reference>
<comment type="subcellular location">
    <subcellularLocation>
        <location evidence="1">Cell membrane</location>
        <topology evidence="1">Multi-pass membrane protein</topology>
    </subcellularLocation>
</comment>
<evidence type="ECO:0000256" key="3">
    <source>
        <dbReference type="ARBA" id="ARBA00022448"/>
    </source>
</evidence>
<keyword evidence="6 8" id="KW-1133">Transmembrane helix</keyword>
<proteinExistence type="inferred from homology"/>
<name>A0A3A1WFM9_9HYPH</name>
<keyword evidence="5 8" id="KW-0812">Transmembrane</keyword>
<dbReference type="InterPro" id="IPR007208">
    <property type="entry name" value="MrpF/PhaF-like"/>
</dbReference>
<evidence type="ECO:0000256" key="7">
    <source>
        <dbReference type="ARBA" id="ARBA00023136"/>
    </source>
</evidence>
<feature type="transmembrane region" description="Helical" evidence="8">
    <location>
        <begin position="41"/>
        <end position="61"/>
    </location>
</feature>
<dbReference type="PANTHER" id="PTHR34702">
    <property type="entry name" value="NA(+)/H(+) ANTIPORTER SUBUNIT F1"/>
    <property type="match status" value="1"/>
</dbReference>
<dbReference type="PANTHER" id="PTHR34702:SF1">
    <property type="entry name" value="NA(+)_H(+) ANTIPORTER SUBUNIT F"/>
    <property type="match status" value="1"/>
</dbReference>
<dbReference type="OrthoDB" id="9800226at2"/>
<feature type="transmembrane region" description="Helical" evidence="8">
    <location>
        <begin position="67"/>
        <end position="89"/>
    </location>
</feature>
<comment type="caution">
    <text evidence="9">The sequence shown here is derived from an EMBL/GenBank/DDBJ whole genome shotgun (WGS) entry which is preliminary data.</text>
</comment>
<keyword evidence="7 8" id="KW-0472">Membrane</keyword>
<organism evidence="9 10">
    <name type="scientific">Aureimonas flava</name>
    <dbReference type="NCBI Taxonomy" id="2320271"/>
    <lineage>
        <taxon>Bacteria</taxon>
        <taxon>Pseudomonadati</taxon>
        <taxon>Pseudomonadota</taxon>
        <taxon>Alphaproteobacteria</taxon>
        <taxon>Hyphomicrobiales</taxon>
        <taxon>Aurantimonadaceae</taxon>
        <taxon>Aureimonas</taxon>
    </lineage>
</organism>
<dbReference type="AlphaFoldDB" id="A0A3A1WFM9"/>
<feature type="transmembrane region" description="Helical" evidence="8">
    <location>
        <begin position="12"/>
        <end position="29"/>
    </location>
</feature>
<evidence type="ECO:0000256" key="1">
    <source>
        <dbReference type="ARBA" id="ARBA00004651"/>
    </source>
</evidence>
<evidence type="ECO:0000256" key="8">
    <source>
        <dbReference type="SAM" id="Phobius"/>
    </source>
</evidence>
<accession>A0A3A1WFM9</accession>
<protein>
    <submittedName>
        <fullName evidence="9">Cation transporter</fullName>
    </submittedName>
</protein>
<dbReference type="EMBL" id="QYRN01000013">
    <property type="protein sequence ID" value="RIX97739.1"/>
    <property type="molecule type" value="Genomic_DNA"/>
</dbReference>
<evidence type="ECO:0000313" key="10">
    <source>
        <dbReference type="Proteomes" id="UP000265750"/>
    </source>
</evidence>